<feature type="domain" description="EGF-like" evidence="13">
    <location>
        <begin position="185"/>
        <end position="224"/>
    </location>
</feature>
<comment type="caution">
    <text evidence="14">The sequence shown here is derived from an EMBL/GenBank/DDBJ whole genome shotgun (WGS) entry which is preliminary data.</text>
</comment>
<dbReference type="Proteomes" id="UP000287033">
    <property type="component" value="Unassembled WGS sequence"/>
</dbReference>
<keyword evidence="7" id="KW-0677">Repeat</keyword>
<evidence type="ECO:0000256" key="5">
    <source>
        <dbReference type="ARBA" id="ARBA00022536"/>
    </source>
</evidence>
<keyword evidence="10" id="KW-0325">Glycoprotein</keyword>
<keyword evidence="9 11" id="KW-1015">Disulfide bond</keyword>
<dbReference type="CDD" id="cd00054">
    <property type="entry name" value="EGF_CA"/>
    <property type="match status" value="3"/>
</dbReference>
<dbReference type="STRING" id="137246.A0A401SDC5"/>
<keyword evidence="12" id="KW-1133">Transmembrane helix</keyword>
<dbReference type="Pfam" id="PF12662">
    <property type="entry name" value="cEGF"/>
    <property type="match status" value="3"/>
</dbReference>
<organism evidence="14 15">
    <name type="scientific">Chiloscyllium punctatum</name>
    <name type="common">Brownbanded bambooshark</name>
    <name type="synonym">Hemiscyllium punctatum</name>
    <dbReference type="NCBI Taxonomy" id="137246"/>
    <lineage>
        <taxon>Eukaryota</taxon>
        <taxon>Metazoa</taxon>
        <taxon>Chordata</taxon>
        <taxon>Craniata</taxon>
        <taxon>Vertebrata</taxon>
        <taxon>Chondrichthyes</taxon>
        <taxon>Elasmobranchii</taxon>
        <taxon>Galeomorphii</taxon>
        <taxon>Galeoidea</taxon>
        <taxon>Orectolobiformes</taxon>
        <taxon>Hemiscylliidae</taxon>
        <taxon>Chiloscyllium</taxon>
    </lineage>
</organism>
<dbReference type="OrthoDB" id="4062651at2759"/>
<feature type="transmembrane region" description="Helical" evidence="12">
    <location>
        <begin position="12"/>
        <end position="33"/>
    </location>
</feature>
<dbReference type="GO" id="GO:0005509">
    <property type="term" value="F:calcium ion binding"/>
    <property type="evidence" value="ECO:0007669"/>
    <property type="project" value="InterPro"/>
</dbReference>
<dbReference type="PROSITE" id="PS01186">
    <property type="entry name" value="EGF_2"/>
    <property type="match status" value="4"/>
</dbReference>
<dbReference type="InterPro" id="IPR001881">
    <property type="entry name" value="EGF-like_Ca-bd_dom"/>
</dbReference>
<evidence type="ECO:0000256" key="4">
    <source>
        <dbReference type="ARBA" id="ARBA00022530"/>
    </source>
</evidence>
<dbReference type="EMBL" id="BEZZ01000204">
    <property type="protein sequence ID" value="GCC28422.1"/>
    <property type="molecule type" value="Genomic_DNA"/>
</dbReference>
<keyword evidence="12" id="KW-0472">Membrane</keyword>
<keyword evidence="12" id="KW-0812">Transmembrane</keyword>
<dbReference type="AlphaFoldDB" id="A0A401SDC5"/>
<dbReference type="PROSITE" id="PS00010">
    <property type="entry name" value="ASX_HYDROXYL"/>
    <property type="match status" value="4"/>
</dbReference>
<gene>
    <name evidence="14" type="ORF">chiPu_0006852</name>
</gene>
<dbReference type="SUPFAM" id="SSF57184">
    <property type="entry name" value="Growth factor receptor domain"/>
    <property type="match status" value="3"/>
</dbReference>
<dbReference type="Pfam" id="PF07645">
    <property type="entry name" value="EGF_CA"/>
    <property type="match status" value="2"/>
</dbReference>
<dbReference type="PROSITE" id="PS50026">
    <property type="entry name" value="EGF_3"/>
    <property type="match status" value="4"/>
</dbReference>
<dbReference type="InterPro" id="IPR000742">
    <property type="entry name" value="EGF"/>
</dbReference>
<feature type="domain" description="EGF-like" evidence="13">
    <location>
        <begin position="225"/>
        <end position="264"/>
    </location>
</feature>
<evidence type="ECO:0000256" key="12">
    <source>
        <dbReference type="SAM" id="Phobius"/>
    </source>
</evidence>
<dbReference type="FunFam" id="2.10.25.10:FF:000240">
    <property type="entry name" value="Vitamin K-dependent protein S"/>
    <property type="match status" value="2"/>
</dbReference>
<comment type="caution">
    <text evidence="11">Lacks conserved residue(s) required for the propagation of feature annotation.</text>
</comment>
<dbReference type="PANTHER" id="PTHR24034">
    <property type="entry name" value="EGF-LIKE DOMAIN-CONTAINING PROTEIN"/>
    <property type="match status" value="1"/>
</dbReference>
<dbReference type="InterPro" id="IPR018097">
    <property type="entry name" value="EGF_Ca-bd_CS"/>
</dbReference>
<dbReference type="SMART" id="SM00179">
    <property type="entry name" value="EGF_CA"/>
    <property type="match status" value="6"/>
</dbReference>
<dbReference type="InterPro" id="IPR009030">
    <property type="entry name" value="Growth_fac_rcpt_cys_sf"/>
</dbReference>
<dbReference type="InterPro" id="IPR000152">
    <property type="entry name" value="EGF-type_Asp/Asn_hydroxyl_site"/>
</dbReference>
<evidence type="ECO:0000256" key="10">
    <source>
        <dbReference type="ARBA" id="ARBA00023180"/>
    </source>
</evidence>
<proteinExistence type="inferred from homology"/>
<evidence type="ECO:0000256" key="9">
    <source>
        <dbReference type="ARBA" id="ARBA00023157"/>
    </source>
</evidence>
<keyword evidence="3" id="KW-0964">Secreted</keyword>
<dbReference type="PROSITE" id="PS01187">
    <property type="entry name" value="EGF_CA"/>
    <property type="match status" value="2"/>
</dbReference>
<dbReference type="FunFam" id="2.10.25.10:FF:000201">
    <property type="entry name" value="EGF-containing fibulin-like extracellular matrix protein 2"/>
    <property type="match status" value="1"/>
</dbReference>
<feature type="disulfide bond" evidence="11">
    <location>
        <begin position="189"/>
        <end position="199"/>
    </location>
</feature>
<dbReference type="PANTHER" id="PTHR24034:SF102">
    <property type="entry name" value="EGF-CONTAINING FIBULIN-LIKE EXTRACELLULAR MATRIX PROTEIN 1"/>
    <property type="match status" value="1"/>
</dbReference>
<evidence type="ECO:0000256" key="2">
    <source>
        <dbReference type="ARBA" id="ARBA00006127"/>
    </source>
</evidence>
<evidence type="ECO:0000313" key="14">
    <source>
        <dbReference type="EMBL" id="GCC28422.1"/>
    </source>
</evidence>
<sequence>MHVFGGTCGHRIFIYLYKMLQWCLLVAFIFHTIRSQEIDETITYTQCTDGYQWDPERQQCRDIDECETIPDACKGEMKCINHYGGYLCLPKTAVVFLNNVTTAPPAVPGRAPVPTQQSYAIFPHFQPRRCPYGFALNEQNQCKDIDECALGSHNCGPELICVNTRGSFICRCKPGYQKRGNQCLDIDECNIATYCHHGCVNTPGSYYCQCNTGFQLASNNRTCRDINECETSAPCDHQCFNIVGSFICQCDQGYELNPDKVTCRDVDECAYSSYMCQYQCINEPGRYSCLCPEGYKLLGSRMCQDINECETENACLEQEKCWNYHGGYRCYPRNPCHEPYNQMSENRCVCPAANAACRDQPYSYVYKYMNVRSDRSVPSDIFQIQATSVYPNTFNTFQIISGNEGEFYLRQTSNVSAMLVLVKPLTGPKEYIVDLEMLTVNAVMNYRTSSVLRLTIVVGPYSF</sequence>
<dbReference type="Pfam" id="PF22914">
    <property type="entry name" value="Fibulin_C"/>
    <property type="match status" value="1"/>
</dbReference>
<protein>
    <recommendedName>
        <fullName evidence="13">EGF-like domain-containing protein</fullName>
    </recommendedName>
</protein>
<evidence type="ECO:0000256" key="11">
    <source>
        <dbReference type="PROSITE-ProRule" id="PRU00076"/>
    </source>
</evidence>
<reference evidence="14 15" key="1">
    <citation type="journal article" date="2018" name="Nat. Ecol. Evol.">
        <title>Shark genomes provide insights into elasmobranch evolution and the origin of vertebrates.</title>
        <authorList>
            <person name="Hara Y"/>
            <person name="Yamaguchi K"/>
            <person name="Onimaru K"/>
            <person name="Kadota M"/>
            <person name="Koyanagi M"/>
            <person name="Keeley SD"/>
            <person name="Tatsumi K"/>
            <person name="Tanaka K"/>
            <person name="Motone F"/>
            <person name="Kageyama Y"/>
            <person name="Nozu R"/>
            <person name="Adachi N"/>
            <person name="Nishimura O"/>
            <person name="Nakagawa R"/>
            <person name="Tanegashima C"/>
            <person name="Kiyatake I"/>
            <person name="Matsumoto R"/>
            <person name="Murakumo K"/>
            <person name="Nishida K"/>
            <person name="Terakita A"/>
            <person name="Kuratani S"/>
            <person name="Sato K"/>
            <person name="Hyodo S Kuraku.S."/>
        </authorList>
    </citation>
    <scope>NUCLEOTIDE SEQUENCE [LARGE SCALE GENOMIC DNA]</scope>
</reference>
<keyword evidence="5 11" id="KW-0245">EGF-like domain</keyword>
<evidence type="ECO:0000256" key="7">
    <source>
        <dbReference type="ARBA" id="ARBA00022737"/>
    </source>
</evidence>
<feature type="domain" description="EGF-like" evidence="13">
    <location>
        <begin position="144"/>
        <end position="184"/>
    </location>
</feature>
<dbReference type="FunFam" id="2.10.25.10:FF:000038">
    <property type="entry name" value="Fibrillin 2"/>
    <property type="match status" value="1"/>
</dbReference>
<feature type="domain" description="EGF-like" evidence="13">
    <location>
        <begin position="265"/>
        <end position="304"/>
    </location>
</feature>
<dbReference type="Gene3D" id="2.10.25.10">
    <property type="entry name" value="Laminin"/>
    <property type="match status" value="5"/>
</dbReference>
<evidence type="ECO:0000256" key="8">
    <source>
        <dbReference type="ARBA" id="ARBA00022837"/>
    </source>
</evidence>
<dbReference type="InterPro" id="IPR050751">
    <property type="entry name" value="ECM_structural_protein"/>
</dbReference>
<comment type="similarity">
    <text evidence="2">Belongs to the fibulin family.</text>
</comment>
<evidence type="ECO:0000256" key="1">
    <source>
        <dbReference type="ARBA" id="ARBA00004498"/>
    </source>
</evidence>
<keyword evidence="8" id="KW-0106">Calcium</keyword>
<dbReference type="InterPro" id="IPR055088">
    <property type="entry name" value="Fibulin_C"/>
</dbReference>
<keyword evidence="15" id="KW-1185">Reference proteome</keyword>
<dbReference type="InterPro" id="IPR049883">
    <property type="entry name" value="NOTCH1_EGF-like"/>
</dbReference>
<keyword evidence="6" id="KW-0732">Signal</keyword>
<dbReference type="InterPro" id="IPR026823">
    <property type="entry name" value="cEGF"/>
</dbReference>
<evidence type="ECO:0000313" key="15">
    <source>
        <dbReference type="Proteomes" id="UP000287033"/>
    </source>
</evidence>
<evidence type="ECO:0000256" key="6">
    <source>
        <dbReference type="ARBA" id="ARBA00022729"/>
    </source>
</evidence>
<evidence type="ECO:0000259" key="13">
    <source>
        <dbReference type="PROSITE" id="PS50026"/>
    </source>
</evidence>
<comment type="subcellular location">
    <subcellularLocation>
        <location evidence="1">Secreted</location>
        <location evidence="1">Extracellular space</location>
        <location evidence="1">Extracellular matrix</location>
    </subcellularLocation>
</comment>
<name>A0A401SDC5_CHIPU</name>
<dbReference type="SMART" id="SM00181">
    <property type="entry name" value="EGF"/>
    <property type="match status" value="5"/>
</dbReference>
<feature type="disulfide bond" evidence="11">
    <location>
        <begin position="229"/>
        <end position="239"/>
    </location>
</feature>
<keyword evidence="4" id="KW-0272">Extracellular matrix</keyword>
<dbReference type="GO" id="GO:0031012">
    <property type="term" value="C:extracellular matrix"/>
    <property type="evidence" value="ECO:0007669"/>
    <property type="project" value="UniProtKB-ARBA"/>
</dbReference>
<dbReference type="OMA" id="CETRNEC"/>
<evidence type="ECO:0000256" key="3">
    <source>
        <dbReference type="ARBA" id="ARBA00022525"/>
    </source>
</evidence>
<accession>A0A401SDC5</accession>